<dbReference type="EMBL" id="JANFNG010000013">
    <property type="protein sequence ID" value="MCQ4082485.1"/>
    <property type="molecule type" value="Genomic_DNA"/>
</dbReference>
<reference evidence="1" key="1">
    <citation type="submission" date="2022-06" db="EMBL/GenBank/DDBJ databases">
        <title>Draft genome sequence of Streptomyces sp. RB6PN25 isolated from peat swamp forest in Thailand.</title>
        <authorList>
            <person name="Duangmal K."/>
            <person name="Klaysubun C."/>
        </authorList>
    </citation>
    <scope>NUCLEOTIDE SEQUENCE</scope>
    <source>
        <strain evidence="1">RB6PN25</strain>
    </source>
</reference>
<organism evidence="1 2">
    <name type="scientific">Streptomyces humicola</name>
    <dbReference type="NCBI Taxonomy" id="2953240"/>
    <lineage>
        <taxon>Bacteria</taxon>
        <taxon>Bacillati</taxon>
        <taxon>Actinomycetota</taxon>
        <taxon>Actinomycetes</taxon>
        <taxon>Kitasatosporales</taxon>
        <taxon>Streptomycetaceae</taxon>
        <taxon>Streptomyces</taxon>
    </lineage>
</organism>
<dbReference type="Proteomes" id="UP001057702">
    <property type="component" value="Unassembled WGS sequence"/>
</dbReference>
<accession>A0ABT1PXS4</accession>
<name>A0ABT1PXS4_9ACTN</name>
<gene>
    <name evidence="1" type="ORF">NGB36_18225</name>
</gene>
<comment type="caution">
    <text evidence="1">The sequence shown here is derived from an EMBL/GenBank/DDBJ whole genome shotgun (WGS) entry which is preliminary data.</text>
</comment>
<evidence type="ECO:0000313" key="1">
    <source>
        <dbReference type="EMBL" id="MCQ4082485.1"/>
    </source>
</evidence>
<protein>
    <recommendedName>
        <fullName evidence="3">Ankyrin</fullName>
    </recommendedName>
</protein>
<evidence type="ECO:0008006" key="3">
    <source>
        <dbReference type="Google" id="ProtNLM"/>
    </source>
</evidence>
<evidence type="ECO:0000313" key="2">
    <source>
        <dbReference type="Proteomes" id="UP001057702"/>
    </source>
</evidence>
<proteinExistence type="predicted"/>
<keyword evidence="2" id="KW-1185">Reference proteome</keyword>
<sequence length="221" mass="24484">MTAATIPVPGGRGGEEYETHVTVRCEGDEVARLQRWAETAGLKLTRIVLARGRMISQPMLTLRAEGGLAAQHAAAEVLMARLRVAGFEPVRVKIETTPWSPQAPQDDASVRGQAPDRYFEHHVKLLLDAGFDRQALTAVAVAHGAHLSWNARRIRLEGRQERFVTQRCHGVGARTAGRHLELLLTDLRSSGWEIPAVEREFVLYDNAPDVDAGWIEKGDER</sequence>